<keyword evidence="5 8" id="KW-0479">Metal-binding</keyword>
<comment type="PTM">
    <text evidence="10">Binds 1 heme group per subunit.</text>
</comment>
<evidence type="ECO:0000256" key="10">
    <source>
        <dbReference type="RuleBase" id="RU004427"/>
    </source>
</evidence>
<sequence length="119" mass="13011">MSFTPPAGMDKACIPGDVDNGEKLFKARCTQCHTINKGGGNKQGPNLYGLIGRKSGMVPDYKYSPANKNAGVTWTNDTLYNYLENPKKYIPKTKMAFAGFKAPQDRADVTAYIVKAAQE</sequence>
<proteinExistence type="inferred from homology"/>
<evidence type="ECO:0000259" key="11">
    <source>
        <dbReference type="PROSITE" id="PS51007"/>
    </source>
</evidence>
<dbReference type="OMA" id="KARCAQC"/>
<accession>L8HKB3</accession>
<comment type="subcellular location">
    <subcellularLocation>
        <location evidence="1">Mitochondrion intermembrane space</location>
    </subcellularLocation>
</comment>
<comment type="similarity">
    <text evidence="2 9">Belongs to the cytochrome c family.</text>
</comment>
<evidence type="ECO:0000256" key="4">
    <source>
        <dbReference type="ARBA" id="ARBA00022617"/>
    </source>
</evidence>
<keyword evidence="6 10" id="KW-0249">Electron transport</keyword>
<evidence type="ECO:0000256" key="3">
    <source>
        <dbReference type="ARBA" id="ARBA00022448"/>
    </source>
</evidence>
<evidence type="ECO:0000256" key="5">
    <source>
        <dbReference type="ARBA" id="ARBA00022723"/>
    </source>
</evidence>
<dbReference type="OrthoDB" id="449280at2759"/>
<evidence type="ECO:0000313" key="12">
    <source>
        <dbReference type="EMBL" id="ELR24851.1"/>
    </source>
</evidence>
<evidence type="ECO:0000256" key="1">
    <source>
        <dbReference type="ARBA" id="ARBA00004569"/>
    </source>
</evidence>
<dbReference type="VEuPathDB" id="AmoebaDB:ACA1_175250"/>
<dbReference type="SUPFAM" id="SSF46626">
    <property type="entry name" value="Cytochrome c"/>
    <property type="match status" value="1"/>
</dbReference>
<dbReference type="GO" id="GO:0005758">
    <property type="term" value="C:mitochondrial intermembrane space"/>
    <property type="evidence" value="ECO:0007669"/>
    <property type="project" value="UniProtKB-SubCell"/>
</dbReference>
<dbReference type="AlphaFoldDB" id="L8HKB3"/>
<dbReference type="STRING" id="1257118.L8HKB3"/>
<keyword evidence="4 8" id="KW-0349">Heme</keyword>
<keyword evidence="10" id="KW-0679">Respiratory chain</keyword>
<dbReference type="InterPro" id="IPR036909">
    <property type="entry name" value="Cyt_c-like_dom_sf"/>
</dbReference>
<keyword evidence="3 10" id="KW-0813">Transport</keyword>
<protein>
    <submittedName>
        <fullName evidence="12">Cytochrome c, putative</fullName>
    </submittedName>
</protein>
<evidence type="ECO:0000256" key="7">
    <source>
        <dbReference type="ARBA" id="ARBA00023004"/>
    </source>
</evidence>
<organism evidence="12 13">
    <name type="scientific">Acanthamoeba castellanii (strain ATCC 30010 / Neff)</name>
    <dbReference type="NCBI Taxonomy" id="1257118"/>
    <lineage>
        <taxon>Eukaryota</taxon>
        <taxon>Amoebozoa</taxon>
        <taxon>Discosea</taxon>
        <taxon>Longamoebia</taxon>
        <taxon>Centramoebida</taxon>
        <taxon>Acanthamoebidae</taxon>
        <taxon>Acanthamoeba</taxon>
    </lineage>
</organism>
<dbReference type="GO" id="GO:0020037">
    <property type="term" value="F:heme binding"/>
    <property type="evidence" value="ECO:0007669"/>
    <property type="project" value="InterPro"/>
</dbReference>
<dbReference type="GeneID" id="14925882"/>
<dbReference type="Proteomes" id="UP000011083">
    <property type="component" value="Unassembled WGS sequence"/>
</dbReference>
<evidence type="ECO:0000256" key="9">
    <source>
        <dbReference type="RuleBase" id="RU004426"/>
    </source>
</evidence>
<dbReference type="PANTHER" id="PTHR11961">
    <property type="entry name" value="CYTOCHROME C"/>
    <property type="match status" value="1"/>
</dbReference>
<keyword evidence="10" id="KW-0496">Mitochondrion</keyword>
<dbReference type="EMBL" id="KB007811">
    <property type="protein sequence ID" value="ELR24851.1"/>
    <property type="molecule type" value="Genomic_DNA"/>
</dbReference>
<evidence type="ECO:0000256" key="8">
    <source>
        <dbReference type="PROSITE-ProRule" id="PRU00433"/>
    </source>
</evidence>
<evidence type="ECO:0000256" key="2">
    <source>
        <dbReference type="ARBA" id="ARBA00006488"/>
    </source>
</evidence>
<keyword evidence="13" id="KW-1185">Reference proteome</keyword>
<dbReference type="GO" id="GO:0009055">
    <property type="term" value="F:electron transfer activity"/>
    <property type="evidence" value="ECO:0007669"/>
    <property type="project" value="InterPro"/>
</dbReference>
<keyword evidence="7 8" id="KW-0408">Iron</keyword>
<dbReference type="PRINTS" id="PR00604">
    <property type="entry name" value="CYTCHRMECIAB"/>
</dbReference>
<dbReference type="KEGG" id="acan:ACA1_175250"/>
<name>L8HKB3_ACACF</name>
<dbReference type="RefSeq" id="XP_004356751.1">
    <property type="nucleotide sequence ID" value="XM_004356698.1"/>
</dbReference>
<dbReference type="FunFam" id="1.10.760.10:FF:000001">
    <property type="entry name" value="Cytochrome c iso-1"/>
    <property type="match status" value="1"/>
</dbReference>
<dbReference type="PROSITE" id="PS51007">
    <property type="entry name" value="CYTC"/>
    <property type="match status" value="1"/>
</dbReference>
<feature type="domain" description="Cytochrome c" evidence="11">
    <location>
        <begin position="16"/>
        <end position="117"/>
    </location>
</feature>
<dbReference type="Gene3D" id="1.10.760.10">
    <property type="entry name" value="Cytochrome c-like domain"/>
    <property type="match status" value="1"/>
</dbReference>
<reference evidence="12 13" key="1">
    <citation type="journal article" date="2013" name="Genome Biol.">
        <title>Genome of Acanthamoeba castellanii highlights extensive lateral gene transfer and early evolution of tyrosine kinase signaling.</title>
        <authorList>
            <person name="Clarke M."/>
            <person name="Lohan A.J."/>
            <person name="Liu B."/>
            <person name="Lagkouvardos I."/>
            <person name="Roy S."/>
            <person name="Zafar N."/>
            <person name="Bertelli C."/>
            <person name="Schilde C."/>
            <person name="Kianianmomeni A."/>
            <person name="Burglin T.R."/>
            <person name="Frech C."/>
            <person name="Turcotte B."/>
            <person name="Kopec K.O."/>
            <person name="Synnott J.M."/>
            <person name="Choo C."/>
            <person name="Paponov I."/>
            <person name="Finkler A."/>
            <person name="Soon Heng Tan C."/>
            <person name="Hutchins A.P."/>
            <person name="Weinmeier T."/>
            <person name="Rattei T."/>
            <person name="Chu J.S."/>
            <person name="Gimenez G."/>
            <person name="Irimia M."/>
            <person name="Rigden D.J."/>
            <person name="Fitzpatrick D.A."/>
            <person name="Lorenzo-Morales J."/>
            <person name="Bateman A."/>
            <person name="Chiu C.H."/>
            <person name="Tang P."/>
            <person name="Hegemann P."/>
            <person name="Fromm H."/>
            <person name="Raoult D."/>
            <person name="Greub G."/>
            <person name="Miranda-Saavedra D."/>
            <person name="Chen N."/>
            <person name="Nash P."/>
            <person name="Ginger M.L."/>
            <person name="Horn M."/>
            <person name="Schaap P."/>
            <person name="Caler L."/>
            <person name="Loftus B."/>
        </authorList>
    </citation>
    <scope>NUCLEOTIDE SEQUENCE [LARGE SCALE GENOMIC DNA]</scope>
    <source>
        <strain evidence="12 13">Neff</strain>
    </source>
</reference>
<dbReference type="InterPro" id="IPR002327">
    <property type="entry name" value="Cyt_c_1A/1B"/>
</dbReference>
<dbReference type="SMR" id="L8HKB3"/>
<evidence type="ECO:0000256" key="6">
    <source>
        <dbReference type="ARBA" id="ARBA00022982"/>
    </source>
</evidence>
<dbReference type="GO" id="GO:0046872">
    <property type="term" value="F:metal ion binding"/>
    <property type="evidence" value="ECO:0007669"/>
    <property type="project" value="UniProtKB-KW"/>
</dbReference>
<dbReference type="InterPro" id="IPR009056">
    <property type="entry name" value="Cyt_c-like_dom"/>
</dbReference>
<gene>
    <name evidence="12" type="ORF">ACA1_175250</name>
</gene>
<evidence type="ECO:0000313" key="13">
    <source>
        <dbReference type="Proteomes" id="UP000011083"/>
    </source>
</evidence>
<comment type="function">
    <text evidence="10">Electron carrier protein. The oxidized form of the cytochrome c heme group can accept an electron from the heme group of the cytochrome c1 subunit of cytochrome reductase. Cytochrome c then transfers this electron to the cytochrome oxidase complex, the final protein carrier in the mitochondrial electron-transport chain.</text>
</comment>
<dbReference type="Pfam" id="PF00034">
    <property type="entry name" value="Cytochrom_C"/>
    <property type="match status" value="1"/>
</dbReference>